<dbReference type="InterPro" id="IPR047647">
    <property type="entry name" value="ISAs1_transpos"/>
</dbReference>
<dbReference type="InterPro" id="IPR002559">
    <property type="entry name" value="Transposase_11"/>
</dbReference>
<reference evidence="3 4" key="1">
    <citation type="submission" date="2015-11" db="EMBL/GenBank/DDBJ databases">
        <title>Genomic analysis of 38 Legionella species identifies large and diverse effector repertoires.</title>
        <authorList>
            <person name="Burstein D."/>
            <person name="Amaro F."/>
            <person name="Zusman T."/>
            <person name="Lifshitz Z."/>
            <person name="Cohen O."/>
            <person name="Gilbert J.A."/>
            <person name="Pupko T."/>
            <person name="Shuman H.A."/>
            <person name="Segal G."/>
        </authorList>
    </citation>
    <scope>NUCLEOTIDE SEQUENCE [LARGE SCALE GENOMIC DNA]</scope>
    <source>
        <strain evidence="3 4">SE-32A-C8</strain>
    </source>
</reference>
<keyword evidence="4" id="KW-1185">Reference proteome</keyword>
<gene>
    <name evidence="3" type="ORF">Lery_2703</name>
</gene>
<sequence>MTIDTLLSHFSTLIDPRVINHNSRHEMKDILIISLLAVICGADSWVDIELFGNCKKDWLETFLNLPNGIPSHDTFRRFYSILDAKEFELCFMSWIATLIEKHQGEIIAIDGKTSRRSVDKNRGLKALHLVSAWASENGLVLGQVRCDEKGGEIAAMEALLKVLDLKQVTVTMDAMGCQKKLAAQIIQKGGHYMLAAKGNQGLLHDKIKTIFEKAEQMEFKAMVYSQDTQVDKGHGRVEQRDCTVFHVMYAPEFKEKWVGLNSLIKINSKVFKQGQTTTQTRYYISSLSPDAAICAHAIRQHWSVENSLHWCLDMSFNDDYARSRIGHSAENFAVLRRIALNLLKKDNSRKASIKGKRKIGGWDNSFLEHLLSLIEN</sequence>
<feature type="domain" description="Transposase IS4-like" evidence="1">
    <location>
        <begin position="103"/>
        <end position="342"/>
    </location>
</feature>
<dbReference type="Pfam" id="PF13808">
    <property type="entry name" value="DDE_Tnp_1_assoc"/>
    <property type="match status" value="1"/>
</dbReference>
<dbReference type="InterPro" id="IPR051698">
    <property type="entry name" value="Transposase_11-like"/>
</dbReference>
<dbReference type="Pfam" id="PF01609">
    <property type="entry name" value="DDE_Tnp_1"/>
    <property type="match status" value="1"/>
</dbReference>
<dbReference type="InterPro" id="IPR032806">
    <property type="entry name" value="YbfD_N"/>
</dbReference>
<comment type="caution">
    <text evidence="3">The sequence shown here is derived from an EMBL/GenBank/DDBJ whole genome shotgun (WGS) entry which is preliminary data.</text>
</comment>
<organism evidence="3 4">
    <name type="scientific">Legionella erythra</name>
    <dbReference type="NCBI Taxonomy" id="448"/>
    <lineage>
        <taxon>Bacteria</taxon>
        <taxon>Pseudomonadati</taxon>
        <taxon>Pseudomonadota</taxon>
        <taxon>Gammaproteobacteria</taxon>
        <taxon>Legionellales</taxon>
        <taxon>Legionellaceae</taxon>
        <taxon>Legionella</taxon>
    </lineage>
</organism>
<dbReference type="EMBL" id="LNYA01000034">
    <property type="protein sequence ID" value="KTC94536.1"/>
    <property type="molecule type" value="Genomic_DNA"/>
</dbReference>
<dbReference type="PANTHER" id="PTHR30298:SF0">
    <property type="entry name" value="PROTEIN YBFL-RELATED"/>
    <property type="match status" value="1"/>
</dbReference>
<dbReference type="GO" id="GO:0006313">
    <property type="term" value="P:DNA transposition"/>
    <property type="evidence" value="ECO:0007669"/>
    <property type="project" value="InterPro"/>
</dbReference>
<dbReference type="RefSeq" id="WP_162262972.1">
    <property type="nucleotide sequence ID" value="NZ_LNYA01000034.1"/>
</dbReference>
<dbReference type="AlphaFoldDB" id="A0A0W0TG22"/>
<evidence type="ECO:0000259" key="1">
    <source>
        <dbReference type="Pfam" id="PF01609"/>
    </source>
</evidence>
<evidence type="ECO:0000313" key="3">
    <source>
        <dbReference type="EMBL" id="KTC94536.1"/>
    </source>
</evidence>
<dbReference type="Proteomes" id="UP000054773">
    <property type="component" value="Unassembled WGS sequence"/>
</dbReference>
<evidence type="ECO:0000313" key="4">
    <source>
        <dbReference type="Proteomes" id="UP000054773"/>
    </source>
</evidence>
<dbReference type="NCBIfam" id="NF033564">
    <property type="entry name" value="transpos_ISAs1"/>
    <property type="match status" value="1"/>
</dbReference>
<name>A0A0W0TG22_LEGER</name>
<feature type="domain" description="H repeat-associated protein N-terminal" evidence="2">
    <location>
        <begin position="8"/>
        <end position="95"/>
    </location>
</feature>
<dbReference type="GO" id="GO:0004803">
    <property type="term" value="F:transposase activity"/>
    <property type="evidence" value="ECO:0007669"/>
    <property type="project" value="InterPro"/>
</dbReference>
<dbReference type="GO" id="GO:0003677">
    <property type="term" value="F:DNA binding"/>
    <property type="evidence" value="ECO:0007669"/>
    <property type="project" value="InterPro"/>
</dbReference>
<dbReference type="STRING" id="448.Lery_2703"/>
<dbReference type="PATRIC" id="fig|448.7.peg.2838"/>
<dbReference type="PANTHER" id="PTHR30298">
    <property type="entry name" value="H REPEAT-ASSOCIATED PREDICTED TRANSPOSASE"/>
    <property type="match status" value="1"/>
</dbReference>
<proteinExistence type="predicted"/>
<accession>A0A0W0TG22</accession>
<protein>
    <submittedName>
        <fullName evidence="3">Transposase IS4 family protein</fullName>
    </submittedName>
</protein>
<evidence type="ECO:0000259" key="2">
    <source>
        <dbReference type="Pfam" id="PF13808"/>
    </source>
</evidence>